<keyword evidence="2" id="KW-1133">Transmembrane helix</keyword>
<keyword evidence="4" id="KW-1185">Reference proteome</keyword>
<accession>A0AA47P311</accession>
<dbReference type="AlphaFoldDB" id="A0AA47P311"/>
<organism evidence="3 4">
    <name type="scientific">Merluccius polli</name>
    <name type="common">Benguela hake</name>
    <name type="synonym">Merluccius cadenati</name>
    <dbReference type="NCBI Taxonomy" id="89951"/>
    <lineage>
        <taxon>Eukaryota</taxon>
        <taxon>Metazoa</taxon>
        <taxon>Chordata</taxon>
        <taxon>Craniata</taxon>
        <taxon>Vertebrata</taxon>
        <taxon>Euteleostomi</taxon>
        <taxon>Actinopterygii</taxon>
        <taxon>Neopterygii</taxon>
        <taxon>Teleostei</taxon>
        <taxon>Neoteleostei</taxon>
        <taxon>Acanthomorphata</taxon>
        <taxon>Zeiogadaria</taxon>
        <taxon>Gadariae</taxon>
        <taxon>Gadiformes</taxon>
        <taxon>Gadoidei</taxon>
        <taxon>Merlucciidae</taxon>
        <taxon>Merluccius</taxon>
    </lineage>
</organism>
<feature type="region of interest" description="Disordered" evidence="1">
    <location>
        <begin position="1"/>
        <end position="30"/>
    </location>
</feature>
<evidence type="ECO:0000256" key="2">
    <source>
        <dbReference type="SAM" id="Phobius"/>
    </source>
</evidence>
<sequence length="295" mass="33797">MQDARAKKGFASANQCNRQARLPKPHPAQISQEVARLPSWGRYSDADRGHNNNHNVFLRTQSTTMLITLCYVYLWVRFQKCYSGVIEKTLRRRYAKNSSLSFTFSVHKSEPERRRRKTSCWDRDSHSQPPTHDPHQQCCCPPEDSMLLKLRDKAVFITEHQVCLDLSRWTLMGSAMVGGQRIDNISFVVEGALEKEVVPPPLQTCNTKVLKWSDYCIPLACSPGPPFKAVAQASVDNFSRLGVAFMEDRLRLDNGLMPSKIVCKRKSPSILVGLYYIFVSVYMHFCNWIQCYANK</sequence>
<dbReference type="Proteomes" id="UP001174136">
    <property type="component" value="Unassembled WGS sequence"/>
</dbReference>
<comment type="caution">
    <text evidence="3">The sequence shown here is derived from an EMBL/GenBank/DDBJ whole genome shotgun (WGS) entry which is preliminary data.</text>
</comment>
<proteinExistence type="predicted"/>
<feature type="transmembrane region" description="Helical" evidence="2">
    <location>
        <begin position="270"/>
        <end position="290"/>
    </location>
</feature>
<evidence type="ECO:0000256" key="1">
    <source>
        <dbReference type="SAM" id="MobiDB-lite"/>
    </source>
</evidence>
<reference evidence="3" key="1">
    <citation type="journal article" date="2023" name="Front. Mar. Sci.">
        <title>A new Merluccius polli reference genome to investigate the effects of global change in West African waters.</title>
        <authorList>
            <person name="Mateo J.L."/>
            <person name="Blanco-Fernandez C."/>
            <person name="Garcia-Vazquez E."/>
            <person name="Machado-Schiaffino G."/>
        </authorList>
    </citation>
    <scope>NUCLEOTIDE SEQUENCE</scope>
    <source>
        <strain evidence="3">C29</strain>
        <tissue evidence="3">Fin</tissue>
    </source>
</reference>
<feature type="compositionally biased region" description="Basic and acidic residues" evidence="1">
    <location>
        <begin position="115"/>
        <end position="126"/>
    </location>
</feature>
<evidence type="ECO:0000313" key="4">
    <source>
        <dbReference type="Proteomes" id="UP001174136"/>
    </source>
</evidence>
<dbReference type="EMBL" id="JAOPHQ010001997">
    <property type="protein sequence ID" value="KAK0148791.1"/>
    <property type="molecule type" value="Genomic_DNA"/>
</dbReference>
<keyword evidence="2" id="KW-0472">Membrane</keyword>
<evidence type="ECO:0000313" key="3">
    <source>
        <dbReference type="EMBL" id="KAK0148791.1"/>
    </source>
</evidence>
<protein>
    <submittedName>
        <fullName evidence="3">Uncharacterized protein</fullName>
    </submittedName>
</protein>
<name>A0AA47P311_MERPO</name>
<keyword evidence="2" id="KW-0812">Transmembrane</keyword>
<feature type="region of interest" description="Disordered" evidence="1">
    <location>
        <begin position="115"/>
        <end position="136"/>
    </location>
</feature>
<gene>
    <name evidence="3" type="ORF">N1851_010873</name>
</gene>